<feature type="non-terminal residue" evidence="2">
    <location>
        <position position="1"/>
    </location>
</feature>
<dbReference type="EMBL" id="LAZR01054316">
    <property type="protein sequence ID" value="KKK78819.1"/>
    <property type="molecule type" value="Genomic_DNA"/>
</dbReference>
<gene>
    <name evidence="2" type="ORF">LCGC14_2839740</name>
</gene>
<dbReference type="AlphaFoldDB" id="A0A0F9AJZ2"/>
<sequence>VDTLMLLLCNITLGRQPLYELEQWVQRIDPKCYGLRIETSGIYNDDRFGRALDKLYLADRASLMTEIVMKMIKVVGLDLSRVHNDSTTVKAYGKIPGRTKTGLKLALGNSKDHRPDLKQLVFSLSVSSDGAVPVHYKTYSGNRTDDTTHIETWNTVRKIAGTHDFIYVADCKVCTTKQLGYIVGEGGRVITIMPETWKESKIFKEGLRSEKKEKKRIWVRKVPGQMSELEYFSLFSGHYITEKAGYRLYWFHSSEKKKNDRLRREHRLEKAEGELLNLLLRLNKRKLKTREEIEAQIEKILKKHKANSFIDISLNEVKESYRVQIGRGRPGPATKYRKLWKQQTVGNELIIWHQTR</sequence>
<accession>A0A0F9AJZ2</accession>
<dbReference type="InterPro" id="IPR047654">
    <property type="entry name" value="IS1634_transpos"/>
</dbReference>
<comment type="caution">
    <text evidence="2">The sequence shown here is derived from an EMBL/GenBank/DDBJ whole genome shotgun (WGS) entry which is preliminary data.</text>
</comment>
<protein>
    <recommendedName>
        <fullName evidence="1">DUF4277 domain-containing protein</fullName>
    </recommendedName>
</protein>
<dbReference type="InterPro" id="IPR025457">
    <property type="entry name" value="DUF4277"/>
</dbReference>
<evidence type="ECO:0000259" key="1">
    <source>
        <dbReference type="Pfam" id="PF14104"/>
    </source>
</evidence>
<organism evidence="2">
    <name type="scientific">marine sediment metagenome</name>
    <dbReference type="NCBI Taxonomy" id="412755"/>
    <lineage>
        <taxon>unclassified sequences</taxon>
        <taxon>metagenomes</taxon>
        <taxon>ecological metagenomes</taxon>
    </lineage>
</organism>
<dbReference type="NCBIfam" id="NF033559">
    <property type="entry name" value="transpos_IS1634"/>
    <property type="match status" value="1"/>
</dbReference>
<name>A0A0F9AJZ2_9ZZZZ</name>
<evidence type="ECO:0000313" key="2">
    <source>
        <dbReference type="EMBL" id="KKK78819.1"/>
    </source>
</evidence>
<reference evidence="2" key="1">
    <citation type="journal article" date="2015" name="Nature">
        <title>Complex archaea that bridge the gap between prokaryotes and eukaryotes.</title>
        <authorList>
            <person name="Spang A."/>
            <person name="Saw J.H."/>
            <person name="Jorgensen S.L."/>
            <person name="Zaremba-Niedzwiedzka K."/>
            <person name="Martijn J."/>
            <person name="Lind A.E."/>
            <person name="van Eijk R."/>
            <person name="Schleper C."/>
            <person name="Guy L."/>
            <person name="Ettema T.J."/>
        </authorList>
    </citation>
    <scope>NUCLEOTIDE SEQUENCE</scope>
</reference>
<dbReference type="PANTHER" id="PTHR34614">
    <property type="match status" value="1"/>
</dbReference>
<proteinExistence type="predicted"/>
<feature type="domain" description="DUF4277" evidence="1">
    <location>
        <begin position="6"/>
        <end position="69"/>
    </location>
</feature>
<dbReference type="Pfam" id="PF14104">
    <property type="entry name" value="DUF4277"/>
    <property type="match status" value="1"/>
</dbReference>
<dbReference type="PANTHER" id="PTHR34614:SF2">
    <property type="entry name" value="TRANSPOSASE IS4-LIKE DOMAIN-CONTAINING PROTEIN"/>
    <property type="match status" value="1"/>
</dbReference>